<evidence type="ECO:0000256" key="3">
    <source>
        <dbReference type="ARBA" id="ARBA00022833"/>
    </source>
</evidence>
<keyword evidence="1" id="KW-0479">Metal-binding</keyword>
<sequence>MPQYTNDYSSSLSYLYADSQQVFASEPSASQTTISAPEQQASPVPPSLQFAETGRKKGWVLYTALTKDDFVNWWLETHFGQKKKLRWDGNRQSGVWKDFEQVAHHHTGLPKVMCQRCGNLIEHPNYSINGKANGTSSMRRHFTGDQCQKSTEKVIKQPGIKQAFQEAASSGL</sequence>
<evidence type="ECO:0000256" key="2">
    <source>
        <dbReference type="ARBA" id="ARBA00022771"/>
    </source>
</evidence>
<feature type="region of interest" description="Disordered" evidence="5">
    <location>
        <begin position="27"/>
        <end position="47"/>
    </location>
</feature>
<keyword evidence="8" id="KW-1185">Reference proteome</keyword>
<feature type="compositionally biased region" description="Polar residues" evidence="5">
    <location>
        <begin position="27"/>
        <end position="42"/>
    </location>
</feature>
<dbReference type="PROSITE" id="PS50808">
    <property type="entry name" value="ZF_BED"/>
    <property type="match status" value="1"/>
</dbReference>
<dbReference type="GO" id="GO:0008270">
    <property type="term" value="F:zinc ion binding"/>
    <property type="evidence" value="ECO:0007669"/>
    <property type="project" value="UniProtKB-KW"/>
</dbReference>
<feature type="domain" description="BED-type" evidence="6">
    <location>
        <begin position="90"/>
        <end position="154"/>
    </location>
</feature>
<dbReference type="InterPro" id="IPR003656">
    <property type="entry name" value="Znf_BED"/>
</dbReference>
<evidence type="ECO:0000313" key="8">
    <source>
        <dbReference type="Proteomes" id="UP000630445"/>
    </source>
</evidence>
<evidence type="ECO:0000256" key="5">
    <source>
        <dbReference type="SAM" id="MobiDB-lite"/>
    </source>
</evidence>
<reference evidence="7" key="1">
    <citation type="submission" date="2020-06" db="EMBL/GenBank/DDBJ databases">
        <title>Draft genome sequences of strains closely related to Aspergillus parafelis and Aspergillus hiratsukae.</title>
        <authorList>
            <person name="Dos Santos R.A.C."/>
            <person name="Rivero-Menendez O."/>
            <person name="Steenwyk J.L."/>
            <person name="Mead M.E."/>
            <person name="Goldman G.H."/>
            <person name="Alastruey-Izquierdo A."/>
            <person name="Rokas A."/>
        </authorList>
    </citation>
    <scope>NUCLEOTIDE SEQUENCE</scope>
    <source>
        <strain evidence="7">CNM-CM5793</strain>
    </source>
</reference>
<keyword evidence="2 4" id="KW-0863">Zinc-finger</keyword>
<comment type="caution">
    <text evidence="7">The sequence shown here is derived from an EMBL/GenBank/DDBJ whole genome shotgun (WGS) entry which is preliminary data.</text>
</comment>
<name>A0A8H6PEA4_9EURO</name>
<organism evidence="7 8">
    <name type="scientific">Aspergillus hiratsukae</name>
    <dbReference type="NCBI Taxonomy" id="1194566"/>
    <lineage>
        <taxon>Eukaryota</taxon>
        <taxon>Fungi</taxon>
        <taxon>Dikarya</taxon>
        <taxon>Ascomycota</taxon>
        <taxon>Pezizomycotina</taxon>
        <taxon>Eurotiomycetes</taxon>
        <taxon>Eurotiomycetidae</taxon>
        <taxon>Eurotiales</taxon>
        <taxon>Aspergillaceae</taxon>
        <taxon>Aspergillus</taxon>
        <taxon>Aspergillus subgen. Fumigati</taxon>
    </lineage>
</organism>
<dbReference type="AlphaFoldDB" id="A0A8H6PEA4"/>
<proteinExistence type="predicted"/>
<protein>
    <recommendedName>
        <fullName evidence="6">BED-type domain-containing protein</fullName>
    </recommendedName>
</protein>
<evidence type="ECO:0000256" key="4">
    <source>
        <dbReference type="PROSITE-ProRule" id="PRU00027"/>
    </source>
</evidence>
<dbReference type="GO" id="GO:0003677">
    <property type="term" value="F:DNA binding"/>
    <property type="evidence" value="ECO:0007669"/>
    <property type="project" value="InterPro"/>
</dbReference>
<dbReference type="Proteomes" id="UP000630445">
    <property type="component" value="Unassembled WGS sequence"/>
</dbReference>
<dbReference type="EMBL" id="JACBAD010001906">
    <property type="protein sequence ID" value="KAF7128692.1"/>
    <property type="molecule type" value="Genomic_DNA"/>
</dbReference>
<gene>
    <name evidence="7" type="ORF">CNMCM5793_003543</name>
</gene>
<evidence type="ECO:0000259" key="6">
    <source>
        <dbReference type="PROSITE" id="PS50808"/>
    </source>
</evidence>
<keyword evidence="3" id="KW-0862">Zinc</keyword>
<dbReference type="OrthoDB" id="4505704at2759"/>
<evidence type="ECO:0000256" key="1">
    <source>
        <dbReference type="ARBA" id="ARBA00022723"/>
    </source>
</evidence>
<accession>A0A8H6PEA4</accession>
<evidence type="ECO:0000313" key="7">
    <source>
        <dbReference type="EMBL" id="KAF7128692.1"/>
    </source>
</evidence>